<proteinExistence type="predicted"/>
<accession>A0A7M5EAU1</accession>
<sequence length="118" mass="13157">MSPSETSACEDLKAFERRADRSDSMPAAPDPTMEAAARDNFVGYFRWCILLANGSSDLDRTASGIVTEPFNFHNINNHPFDTFCVRYSQTCNCSTNNNIAYEKCAGRVQTCRVTKRAS</sequence>
<protein>
    <submittedName>
        <fullName evidence="1">Uncharacterized protein</fullName>
    </submittedName>
</protein>
<dbReference type="EnsemblMetazoa" id="AFUN003731-RA">
    <property type="protein sequence ID" value="AFUN003731-PA"/>
    <property type="gene ID" value="AFUN003731"/>
</dbReference>
<organism evidence="1">
    <name type="scientific">Anopheles funestus</name>
    <name type="common">African malaria mosquito</name>
    <dbReference type="NCBI Taxonomy" id="62324"/>
    <lineage>
        <taxon>Eukaryota</taxon>
        <taxon>Metazoa</taxon>
        <taxon>Ecdysozoa</taxon>
        <taxon>Arthropoda</taxon>
        <taxon>Hexapoda</taxon>
        <taxon>Insecta</taxon>
        <taxon>Pterygota</taxon>
        <taxon>Neoptera</taxon>
        <taxon>Endopterygota</taxon>
        <taxon>Diptera</taxon>
        <taxon>Nematocera</taxon>
        <taxon>Culicoidea</taxon>
        <taxon>Culicidae</taxon>
        <taxon>Anophelinae</taxon>
        <taxon>Anopheles</taxon>
    </lineage>
</organism>
<dbReference type="AlphaFoldDB" id="A0A7M5EAU1"/>
<evidence type="ECO:0000313" key="1">
    <source>
        <dbReference type="EnsemblMetazoa" id="AFUN003731-PA"/>
    </source>
</evidence>
<reference evidence="1" key="1">
    <citation type="submission" date="2021-01" db="UniProtKB">
        <authorList>
            <consortium name="EnsemblMetazoa"/>
        </authorList>
    </citation>
    <scope>IDENTIFICATION</scope>
    <source>
        <strain evidence="1">FUMOZ</strain>
    </source>
</reference>
<dbReference type="VEuPathDB" id="VectorBase:AFUN003731"/>
<name>A0A7M5EAU1_ANOFN</name>